<organism evidence="1 2">
    <name type="scientific">Brassica rapa subsp. trilocularis</name>
    <dbReference type="NCBI Taxonomy" id="1813537"/>
    <lineage>
        <taxon>Eukaryota</taxon>
        <taxon>Viridiplantae</taxon>
        <taxon>Streptophyta</taxon>
        <taxon>Embryophyta</taxon>
        <taxon>Tracheophyta</taxon>
        <taxon>Spermatophyta</taxon>
        <taxon>Magnoliopsida</taxon>
        <taxon>eudicotyledons</taxon>
        <taxon>Gunneridae</taxon>
        <taxon>Pentapetalae</taxon>
        <taxon>rosids</taxon>
        <taxon>malvids</taxon>
        <taxon>Brassicales</taxon>
        <taxon>Brassicaceae</taxon>
        <taxon>Brassiceae</taxon>
        <taxon>Brassica</taxon>
    </lineage>
</organism>
<protein>
    <submittedName>
        <fullName evidence="1">Uncharacterized protein</fullName>
    </submittedName>
</protein>
<accession>A0ABQ7KP28</accession>
<evidence type="ECO:0000313" key="1">
    <source>
        <dbReference type="EMBL" id="KAG5375979.1"/>
    </source>
</evidence>
<reference evidence="1 2" key="1">
    <citation type="submission" date="2021-03" db="EMBL/GenBank/DDBJ databases">
        <authorList>
            <person name="King G.J."/>
            <person name="Bancroft I."/>
            <person name="Baten A."/>
            <person name="Bloomfield J."/>
            <person name="Borpatragohain P."/>
            <person name="He Z."/>
            <person name="Irish N."/>
            <person name="Irwin J."/>
            <person name="Liu K."/>
            <person name="Mauleon R.P."/>
            <person name="Moore J."/>
            <person name="Morris R."/>
            <person name="Ostergaard L."/>
            <person name="Wang B."/>
            <person name="Wells R."/>
        </authorList>
    </citation>
    <scope>NUCLEOTIDE SEQUENCE [LARGE SCALE GENOMIC DNA]</scope>
    <source>
        <strain evidence="1">R-o-18</strain>
        <tissue evidence="1">Leaf</tissue>
    </source>
</reference>
<evidence type="ECO:0000313" key="2">
    <source>
        <dbReference type="Proteomes" id="UP000823674"/>
    </source>
</evidence>
<sequence>MEGSPYRKFFISWKGARFQGPNSGFLLEGDLESSLIGDPRVWVLQLPRSAYRWKIIGRHWEPILELILLLRKIPLDRRQVNFLVSLTILLHSSLWRNMFGSAINDPFAAY</sequence>
<name>A0ABQ7KP28_BRACM</name>
<proteinExistence type="predicted"/>
<dbReference type="Proteomes" id="UP000823674">
    <property type="component" value="Chromosome A10"/>
</dbReference>
<keyword evidence="2" id="KW-1185">Reference proteome</keyword>
<comment type="caution">
    <text evidence="1">The sequence shown here is derived from an EMBL/GenBank/DDBJ whole genome shotgun (WGS) entry which is preliminary data.</text>
</comment>
<dbReference type="EMBL" id="JADBGQ010000010">
    <property type="protein sequence ID" value="KAG5375979.1"/>
    <property type="molecule type" value="Genomic_DNA"/>
</dbReference>
<gene>
    <name evidence="1" type="primary">A10g505010.1_BraROA</name>
    <name evidence="1" type="ORF">IGI04_040575</name>
</gene>